<accession>A0A3D8L1P8</accession>
<reference evidence="3" key="1">
    <citation type="submission" date="2018-08" db="EMBL/GenBank/DDBJ databases">
        <authorList>
            <person name="Liu Z.-W."/>
            <person name="Du Z.-J."/>
        </authorList>
    </citation>
    <scope>NUCLEOTIDE SEQUENCE [LARGE SCALE GENOMIC DNA]</scope>
    <source>
        <strain evidence="3">H4X</strain>
    </source>
</reference>
<comment type="caution">
    <text evidence="2">The sequence shown here is derived from an EMBL/GenBank/DDBJ whole genome shotgun (WGS) entry which is preliminary data.</text>
</comment>
<dbReference type="Pfam" id="PF08818">
    <property type="entry name" value="DUF1801"/>
    <property type="match status" value="1"/>
</dbReference>
<dbReference type="AlphaFoldDB" id="A0A3D8L1P8"/>
<dbReference type="EMBL" id="QRGR01000044">
    <property type="protein sequence ID" value="RDV11320.1"/>
    <property type="molecule type" value="Genomic_DNA"/>
</dbReference>
<evidence type="ECO:0000313" key="3">
    <source>
        <dbReference type="Proteomes" id="UP000256708"/>
    </source>
</evidence>
<evidence type="ECO:0000259" key="1">
    <source>
        <dbReference type="Pfam" id="PF08818"/>
    </source>
</evidence>
<name>A0A3D8L1P8_9BACT</name>
<sequence>MPPMRRRTPTNPVDQYIASLAPEKQELAKEVRRIVAASVAHLQETVRWDCACYFFHGPVCYFAPSRGGIHFGFFRGRELSDPKRRLMSRNSLYLHIKVRSLQDIDEKYFGDLVRQAVLLNRA</sequence>
<protein>
    <submittedName>
        <fullName evidence="2">DUF1801 domain-containing protein</fullName>
    </submittedName>
</protein>
<dbReference type="InterPro" id="IPR014922">
    <property type="entry name" value="YdhG-like"/>
</dbReference>
<keyword evidence="3" id="KW-1185">Reference proteome</keyword>
<organism evidence="2 3">
    <name type="scientific">Pontibacter diazotrophicus</name>
    <dbReference type="NCBI Taxonomy" id="1400979"/>
    <lineage>
        <taxon>Bacteria</taxon>
        <taxon>Pseudomonadati</taxon>
        <taxon>Bacteroidota</taxon>
        <taxon>Cytophagia</taxon>
        <taxon>Cytophagales</taxon>
        <taxon>Hymenobacteraceae</taxon>
        <taxon>Pontibacter</taxon>
    </lineage>
</organism>
<dbReference type="OrthoDB" id="852164at2"/>
<dbReference type="SUPFAM" id="SSF159888">
    <property type="entry name" value="YdhG-like"/>
    <property type="match status" value="1"/>
</dbReference>
<gene>
    <name evidence="2" type="ORF">DXT99_25135</name>
</gene>
<feature type="domain" description="YdhG-like" evidence="1">
    <location>
        <begin position="24"/>
        <end position="117"/>
    </location>
</feature>
<dbReference type="Gene3D" id="3.90.1150.200">
    <property type="match status" value="1"/>
</dbReference>
<evidence type="ECO:0000313" key="2">
    <source>
        <dbReference type="EMBL" id="RDV11320.1"/>
    </source>
</evidence>
<dbReference type="Proteomes" id="UP000256708">
    <property type="component" value="Unassembled WGS sequence"/>
</dbReference>
<proteinExistence type="predicted"/>